<dbReference type="InterPro" id="IPR057300">
    <property type="entry name" value="OB_Rrp5"/>
</dbReference>
<dbReference type="Pfam" id="PF00575">
    <property type="entry name" value="S1"/>
    <property type="match status" value="3"/>
</dbReference>
<evidence type="ECO:0000256" key="7">
    <source>
        <dbReference type="ARBA" id="ARBA00022737"/>
    </source>
</evidence>
<dbReference type="Pfam" id="PF24685">
    <property type="entry name" value="OB_RRP5_4th"/>
    <property type="match status" value="1"/>
</dbReference>
<dbReference type="Pfam" id="PF23459">
    <property type="entry name" value="S1_RRP5"/>
    <property type="match status" value="2"/>
</dbReference>
<evidence type="ECO:0000313" key="16">
    <source>
        <dbReference type="Proteomes" id="UP001188597"/>
    </source>
</evidence>
<gene>
    <name evidence="15" type="ORF">RJ639_004664</name>
</gene>
<dbReference type="FunFam" id="2.40.50.140:FF:000148">
    <property type="entry name" value="protein RRP5 homolog isoform X1"/>
    <property type="match status" value="1"/>
</dbReference>
<dbReference type="InterPro" id="IPR003107">
    <property type="entry name" value="HAT"/>
</dbReference>
<dbReference type="EMBL" id="JAVXUP010000878">
    <property type="protein sequence ID" value="KAK3019414.1"/>
    <property type="molecule type" value="Genomic_DNA"/>
</dbReference>
<organism evidence="15 16">
    <name type="scientific">Escallonia herrerae</name>
    <dbReference type="NCBI Taxonomy" id="1293975"/>
    <lineage>
        <taxon>Eukaryota</taxon>
        <taxon>Viridiplantae</taxon>
        <taxon>Streptophyta</taxon>
        <taxon>Embryophyta</taxon>
        <taxon>Tracheophyta</taxon>
        <taxon>Spermatophyta</taxon>
        <taxon>Magnoliopsida</taxon>
        <taxon>eudicotyledons</taxon>
        <taxon>Gunneridae</taxon>
        <taxon>Pentapetalae</taxon>
        <taxon>asterids</taxon>
        <taxon>campanulids</taxon>
        <taxon>Escalloniales</taxon>
        <taxon>Escalloniaceae</taxon>
        <taxon>Escallonia</taxon>
    </lineage>
</organism>
<dbReference type="GO" id="GO:0005681">
    <property type="term" value="C:spliceosomal complex"/>
    <property type="evidence" value="ECO:0007669"/>
    <property type="project" value="UniProtKB-KW"/>
</dbReference>
<feature type="domain" description="S1 motif" evidence="14">
    <location>
        <begin position="1102"/>
        <end position="1178"/>
    </location>
</feature>
<feature type="compositionally biased region" description="Basic residues" evidence="13">
    <location>
        <begin position="16"/>
        <end position="30"/>
    </location>
</feature>
<evidence type="ECO:0000256" key="6">
    <source>
        <dbReference type="ARBA" id="ARBA00022728"/>
    </source>
</evidence>
<keyword evidence="10" id="KW-0687">Ribonucleoprotein</keyword>
<dbReference type="SUPFAM" id="SSF50249">
    <property type="entry name" value="Nucleic acid-binding proteins"/>
    <property type="match status" value="11"/>
</dbReference>
<dbReference type="InterPro" id="IPR011990">
    <property type="entry name" value="TPR-like_helical_dom_sf"/>
</dbReference>
<dbReference type="InterPro" id="IPR003029">
    <property type="entry name" value="S1_domain"/>
</dbReference>
<dbReference type="FunFam" id="1.25.40.10:FF:000065">
    <property type="entry name" value="Programmed cell death 11"/>
    <property type="match status" value="1"/>
</dbReference>
<keyword evidence="8" id="KW-0508">mRNA splicing</keyword>
<keyword evidence="7" id="KW-0677">Repeat</keyword>
<evidence type="ECO:0000256" key="11">
    <source>
        <dbReference type="ARBA" id="ARBA00073619"/>
    </source>
</evidence>
<dbReference type="PROSITE" id="PS50126">
    <property type="entry name" value="S1"/>
    <property type="match status" value="13"/>
</dbReference>
<dbReference type="GO" id="GO:0032040">
    <property type="term" value="C:small-subunit processome"/>
    <property type="evidence" value="ECO:0007669"/>
    <property type="project" value="TreeGrafter"/>
</dbReference>
<dbReference type="InterPro" id="IPR057302">
    <property type="entry name" value="Rrp5_S1"/>
</dbReference>
<evidence type="ECO:0000256" key="4">
    <source>
        <dbReference type="ARBA" id="ARBA00022552"/>
    </source>
</evidence>
<evidence type="ECO:0000256" key="8">
    <source>
        <dbReference type="ARBA" id="ARBA00023187"/>
    </source>
</evidence>
<dbReference type="SUPFAM" id="SSF48452">
    <property type="entry name" value="TPR-like"/>
    <property type="match status" value="2"/>
</dbReference>
<dbReference type="Pfam" id="PF23233">
    <property type="entry name" value="HAT_Syf1_CNRKL1_N"/>
    <property type="match status" value="1"/>
</dbReference>
<evidence type="ECO:0000256" key="9">
    <source>
        <dbReference type="ARBA" id="ARBA00023242"/>
    </source>
</evidence>
<comment type="subcellular location">
    <subcellularLocation>
        <location evidence="1">Nucleus</location>
        <location evidence="1">Nucleolus</location>
    </subcellularLocation>
</comment>
<dbReference type="InterPro" id="IPR057301">
    <property type="entry name" value="Rrp5_OB_4th"/>
</dbReference>
<feature type="domain" description="S1 motif" evidence="14">
    <location>
        <begin position="493"/>
        <end position="560"/>
    </location>
</feature>
<reference evidence="15" key="1">
    <citation type="submission" date="2022-12" db="EMBL/GenBank/DDBJ databases">
        <title>Draft genome assemblies for two species of Escallonia (Escalloniales).</title>
        <authorList>
            <person name="Chanderbali A."/>
            <person name="Dervinis C."/>
            <person name="Anghel I."/>
            <person name="Soltis D."/>
            <person name="Soltis P."/>
            <person name="Zapata F."/>
        </authorList>
    </citation>
    <scope>NUCLEOTIDE SEQUENCE</scope>
    <source>
        <strain evidence="15">UCBG64.0493</strain>
        <tissue evidence="15">Leaf</tissue>
    </source>
</reference>
<dbReference type="FunFam" id="2.40.50.140:FF:000179">
    <property type="entry name" value="rRNA biogenesis protein RRP5"/>
    <property type="match status" value="1"/>
</dbReference>
<keyword evidence="4" id="KW-0698">rRNA processing</keyword>
<dbReference type="CDD" id="cd05703">
    <property type="entry name" value="S1_Rrp5_repeat_hs12_sc9"/>
    <property type="match status" value="1"/>
</dbReference>
<evidence type="ECO:0000256" key="3">
    <source>
        <dbReference type="ARBA" id="ARBA00022517"/>
    </source>
</evidence>
<dbReference type="PANTHER" id="PTHR23270:SF10">
    <property type="entry name" value="PROTEIN RRP5 HOMOLOG"/>
    <property type="match status" value="1"/>
</dbReference>
<dbReference type="GO" id="GO:0008380">
    <property type="term" value="P:RNA splicing"/>
    <property type="evidence" value="ECO:0007669"/>
    <property type="project" value="UniProtKB-KW"/>
</dbReference>
<dbReference type="PANTHER" id="PTHR23270">
    <property type="entry name" value="PROGRAMMED CELL DEATH PROTEIN 11 PRE-RRNA PROCESSING PROTEIN RRP5"/>
    <property type="match status" value="1"/>
</dbReference>
<dbReference type="InterPro" id="IPR048059">
    <property type="entry name" value="Rrp5_S1_rpt_hs1_sc1"/>
</dbReference>
<protein>
    <recommendedName>
        <fullName evidence="11">rRNA biogenesis protein RRP5</fullName>
    </recommendedName>
    <alternativeName>
        <fullName evidence="12">Ribosomal RNA-processing protein 5</fullName>
    </alternativeName>
</protein>
<evidence type="ECO:0000313" key="15">
    <source>
        <dbReference type="EMBL" id="KAK3019414.1"/>
    </source>
</evidence>
<dbReference type="FunFam" id="2.40.50.140:FF:000159">
    <property type="entry name" value="rRNA biogenesis protein rrp5"/>
    <property type="match status" value="2"/>
</dbReference>
<comment type="similarity">
    <text evidence="2">Belongs to the crooked-neck family.</text>
</comment>
<feature type="domain" description="S1 motif" evidence="14">
    <location>
        <begin position="1409"/>
        <end position="1478"/>
    </location>
</feature>
<dbReference type="SMART" id="SM00316">
    <property type="entry name" value="S1"/>
    <property type="match status" value="13"/>
</dbReference>
<dbReference type="GO" id="GO:0006364">
    <property type="term" value="P:rRNA processing"/>
    <property type="evidence" value="ECO:0007669"/>
    <property type="project" value="UniProtKB-KW"/>
</dbReference>
<dbReference type="FunFam" id="2.40.50.140:FF:000155">
    <property type="entry name" value="rRNA biogenesis protein RRP5"/>
    <property type="match status" value="1"/>
</dbReference>
<dbReference type="InterPro" id="IPR045209">
    <property type="entry name" value="Rrp5"/>
</dbReference>
<feature type="region of interest" description="Disordered" evidence="13">
    <location>
        <begin position="984"/>
        <end position="1003"/>
    </location>
</feature>
<sequence>MAKKFQSKKSGDKPTKFLHKTSNKPFKPKAKQNGAAPSKPLIPPQLEDDIPDFPRGGGRALSREEFDEVRAEVDAEFDLEEREASRRRKRGKTGTVQQRMSWVHCLNMSPGMKLWGVIAEVNEKDIVVSLPGGIRGLVRASEAVDQFSDDVIGDVESTFLSSMYQVGQLVSCVVLQLDDDKKEKGKRKLWLSMRLSLLHKGFSVDVIQEGRVLSAYVKSIEDHGYMLHFGLPSFTGFMPRNSHSGSRDFDVNIGQLLQGVVKNVDKTRKVVYLSYDPVMVSKCVTKDLKGISIDLLVPGMMVNARVRSTLENGVMLSFLTYFTGTVDMFHLQKTLPTSNWKDDYSQNKKDLRLCDEQLGYHTKVLLVNARILFIDPSTRAVGLTLNPHLVQNKAPPLLVKTGDIFDHSKVVRVDRGMGLLLEVPSLPIPTPAYVNVSDVADKEVRKLEKSFKEGSQIRVRVLGFRHLEGLATGLVKTSAFEGSVFTHSDVKPGMVVKAKVIAVDSFGAIVQLASGVKALCPLRHMSEFEIVKPRKKFQVGIELVFRVLGCKSKRITVTHKKTLVKSKLPILSSYADATEGLITHGWITKIEKHGCFVRFCNGVQGFAPRKFLFDRSVASLFPSEFFVPLCNYNTDSLSLSLSRFELGLDPGCETSSMYHVEQVIKCRITSSVPASRRINLSFVMTPASFNFEGLALRGVSEDMVKPGILVSGVVERITSHAIIVDVSAKGYTKGTIYPEHLSDNQGLAALMKSVLKPGYEFDQLLVLDVESSSLILTAKYSLINSAQQLPLDVSQVRPHSVLHGYVCNLIETGCFVRFIGRLTGFAPKNKATDDRKADLSEVFYTGQSVRCNVLDVSSETDRITLSLKQSLCSSMDASFIQEYFLLEEKIAKLQLLDSNGSGLKWVDDFGIGGVIEGIVHEAKDVGVVISYPKYNDIFGFVAHYQLGGITVEAGSKVRAAVLDIARMERLVDLSLKPEFVHRSTEGDSSVQTHKKKRKGEAHRDLEVHQSVNAIVEIVKDNYLVLSIPECNYALGYASVTDYNTQRSRPKKFVNGQCVIATIVALPGPSTSGRLLLLLKSTSEVTESSSSKRLKKKSSYNVGSLVHGEITEIKPLEMRLKFGPGFHGRVHITETDFDSAVEEPFNNFRIGQTLAARILSKANKSGKDKKFCQWELSIKSSMVTGSSEEGDKPINEDFKFVTGQHVTGFVYKVDKEWVWLTVSRDVRAQLYVLDSACEPNELQEFQKRFLVGKALSGYILSINKEKKLLRLVLHPLIAVPDRELGEDLSRTLNGPTSHIAEGQTLGGRISKVLPGVGGLLVQIDPHLYGKVHFTELTDIWMPNPLSKYHEGQFVKCKVLEISRSIKGTIHIDLSLRSSSNGKQEHRPAELGDNAHSSSQPVKKIEDLHPDMVVQGYVKNVTPKGCFIMLSRKLDAKILLSKLSEGYVENPEQEFPIGKLVIGKVVSVEPLSKRVEVSLRTSSASKAAKYDISKMSSLRVGDIISGTIKRVELYGLFITVEHSNLVGLCHVSELSEDPIDDIEARYRAGEKVAAKILKVDEDRHRISLGMKSSYLAGDHTDDETPQIRKFDDAIEDSDIVAGNDLTLLPQTSSAGLTNVDVHYENQKHSVLAEAESRASIPPLEVSLDDVENSAMDITVTEDVKNTEITDTIEEKTKRRAMKKAKEQREKEIKAAEERLLEKDIPRTADEFEKLVRSSPNSSFVWIKYMAFMLSLADVEKARSIAERALRTINIREETEKLNIWVAYFNLENEYGNPPEEAVVNLFKRALQYCDPKKVHLALLGMYERTEQYKLAVELLDKMVKKFKHSRKVWLRRIQTILKHNQGGVQSLVSRALLSLPRKKHIKFISQTAVLEFKCGVPDRGRSMFEGMLREYPKRTDLWSIYLDQEIRIGDVDVIRALFERAISLSLPPKKMKGASLPEKLRVGGPKCNYNFVSDSIRSSTNEINFVGSGSARGSCIMTALRCSCISECAFWLKPVLSAFEAT</sequence>
<dbReference type="SMART" id="SM00386">
    <property type="entry name" value="HAT"/>
    <property type="match status" value="4"/>
</dbReference>
<keyword evidence="6" id="KW-0747">Spliceosome</keyword>
<evidence type="ECO:0000256" key="2">
    <source>
        <dbReference type="ARBA" id="ARBA00008644"/>
    </source>
</evidence>
<feature type="domain" description="S1 motif" evidence="14">
    <location>
        <begin position="111"/>
        <end position="194"/>
    </location>
</feature>
<feature type="domain" description="S1 motif" evidence="14">
    <location>
        <begin position="1202"/>
        <end position="1273"/>
    </location>
</feature>
<keyword evidence="9" id="KW-0539">Nucleus</keyword>
<accession>A0AA88W4W0</accession>
<feature type="domain" description="S1 motif" evidence="14">
    <location>
        <begin position="1499"/>
        <end position="1569"/>
    </location>
</feature>
<keyword evidence="16" id="KW-1185">Reference proteome</keyword>
<dbReference type="InterPro" id="IPR012340">
    <property type="entry name" value="NA-bd_OB-fold"/>
</dbReference>
<feature type="region of interest" description="Disordered" evidence="13">
    <location>
        <begin position="1375"/>
        <end position="1398"/>
    </location>
</feature>
<feature type="domain" description="S1 motif" evidence="14">
    <location>
        <begin position="210"/>
        <end position="276"/>
    </location>
</feature>
<keyword evidence="3" id="KW-0690">Ribosome biogenesis</keyword>
<dbReference type="CDD" id="cd05693">
    <property type="entry name" value="S1_Rrp5_repeat_hs1_sc1"/>
    <property type="match status" value="1"/>
</dbReference>
<dbReference type="FunFam" id="1.25.40.10:FF:000314">
    <property type="entry name" value="rRNA biogenesis protein RRP5"/>
    <property type="match status" value="1"/>
</dbReference>
<feature type="domain" description="S1 motif" evidence="14">
    <location>
        <begin position="707"/>
        <end position="779"/>
    </location>
</feature>
<evidence type="ECO:0000256" key="1">
    <source>
        <dbReference type="ARBA" id="ARBA00004604"/>
    </source>
</evidence>
<dbReference type="GO" id="GO:0003723">
    <property type="term" value="F:RNA binding"/>
    <property type="evidence" value="ECO:0007669"/>
    <property type="project" value="TreeGrafter"/>
</dbReference>
<dbReference type="Pfam" id="PF24682">
    <property type="entry name" value="OB_RRP5"/>
    <property type="match status" value="1"/>
</dbReference>
<name>A0AA88W4W0_9ASTE</name>
<dbReference type="Gene3D" id="1.25.40.10">
    <property type="entry name" value="Tetratricopeptide repeat domain"/>
    <property type="match status" value="2"/>
</dbReference>
<feature type="domain" description="S1 motif" evidence="14">
    <location>
        <begin position="580"/>
        <end position="644"/>
    </location>
</feature>
<keyword evidence="5" id="KW-0507">mRNA processing</keyword>
<evidence type="ECO:0000256" key="10">
    <source>
        <dbReference type="ARBA" id="ARBA00023274"/>
    </source>
</evidence>
<dbReference type="GO" id="GO:0006397">
    <property type="term" value="P:mRNA processing"/>
    <property type="evidence" value="ECO:0007669"/>
    <property type="project" value="UniProtKB-KW"/>
</dbReference>
<comment type="caution">
    <text evidence="15">The sequence shown here is derived from an EMBL/GenBank/DDBJ whole genome shotgun (WGS) entry which is preliminary data.</text>
</comment>
<dbReference type="CDD" id="cd04461">
    <property type="entry name" value="S1_Rrp5_repeat_hs8_sc7"/>
    <property type="match status" value="1"/>
</dbReference>
<feature type="domain" description="S1 motif" evidence="14">
    <location>
        <begin position="1301"/>
        <end position="1375"/>
    </location>
</feature>
<evidence type="ECO:0000256" key="12">
    <source>
        <dbReference type="ARBA" id="ARBA00076674"/>
    </source>
</evidence>
<feature type="domain" description="S1 motif" evidence="14">
    <location>
        <begin position="912"/>
        <end position="976"/>
    </location>
</feature>
<dbReference type="Proteomes" id="UP001188597">
    <property type="component" value="Unassembled WGS sequence"/>
</dbReference>
<proteinExistence type="inferred from homology"/>
<evidence type="ECO:0000259" key="14">
    <source>
        <dbReference type="PROSITE" id="PS50126"/>
    </source>
</evidence>
<dbReference type="InterPro" id="IPR055433">
    <property type="entry name" value="HAT_Syf1-like_N"/>
</dbReference>
<evidence type="ECO:0000256" key="5">
    <source>
        <dbReference type="ARBA" id="ARBA00022664"/>
    </source>
</evidence>
<feature type="domain" description="S1 motif" evidence="14">
    <location>
        <begin position="402"/>
        <end position="462"/>
    </location>
</feature>
<feature type="region of interest" description="Disordered" evidence="13">
    <location>
        <begin position="1"/>
        <end position="65"/>
    </location>
</feature>
<feature type="domain" description="S1 motif" evidence="14">
    <location>
        <begin position="799"/>
        <end position="868"/>
    </location>
</feature>
<evidence type="ECO:0000256" key="13">
    <source>
        <dbReference type="SAM" id="MobiDB-lite"/>
    </source>
</evidence>
<dbReference type="Gene3D" id="2.40.50.140">
    <property type="entry name" value="Nucleic acid-binding proteins"/>
    <property type="match status" value="9"/>
</dbReference>